<dbReference type="AlphaFoldDB" id="A0A7U2HSI6"/>
<dbReference type="Proteomes" id="UP000663193">
    <property type="component" value="Chromosome 1"/>
</dbReference>
<accession>A0A7U2HSI6</accession>
<proteinExistence type="predicted"/>
<dbReference type="KEGG" id="pno:SNOG_09679"/>
<protein>
    <submittedName>
        <fullName evidence="2">Uncharacterized protein</fullName>
    </submittedName>
</protein>
<gene>
    <name evidence="2" type="ORF">JI435_096790</name>
</gene>
<reference evidence="3" key="1">
    <citation type="journal article" date="2021" name="BMC Genomics">
        <title>Chromosome-level genome assembly and manually-curated proteome of model necrotroph Parastagonospora nodorum Sn15 reveals a genome-wide trove of candidate effector homologs, and redundancy of virulence-related functions within an accessory chromosome.</title>
        <authorList>
            <person name="Bertazzoni S."/>
            <person name="Jones D.A.B."/>
            <person name="Phan H.T."/>
            <person name="Tan K.-C."/>
            <person name="Hane J.K."/>
        </authorList>
    </citation>
    <scope>NUCLEOTIDE SEQUENCE [LARGE SCALE GENOMIC DNA]</scope>
    <source>
        <strain evidence="3">SN15 / ATCC MYA-4574 / FGSC 10173)</strain>
    </source>
</reference>
<name>A0A7U2HSI6_PHANO</name>
<keyword evidence="3" id="KW-1185">Reference proteome</keyword>
<dbReference type="VEuPathDB" id="FungiDB:JI435_096790"/>
<organism evidence="2 3">
    <name type="scientific">Phaeosphaeria nodorum (strain SN15 / ATCC MYA-4574 / FGSC 10173)</name>
    <name type="common">Glume blotch fungus</name>
    <name type="synonym">Parastagonospora nodorum</name>
    <dbReference type="NCBI Taxonomy" id="321614"/>
    <lineage>
        <taxon>Eukaryota</taxon>
        <taxon>Fungi</taxon>
        <taxon>Dikarya</taxon>
        <taxon>Ascomycota</taxon>
        <taxon>Pezizomycotina</taxon>
        <taxon>Dothideomycetes</taxon>
        <taxon>Pleosporomycetidae</taxon>
        <taxon>Pleosporales</taxon>
        <taxon>Pleosporineae</taxon>
        <taxon>Phaeosphaeriaceae</taxon>
        <taxon>Parastagonospora</taxon>
    </lineage>
</organism>
<keyword evidence="1" id="KW-0732">Signal</keyword>
<evidence type="ECO:0000313" key="2">
    <source>
        <dbReference type="EMBL" id="QRC90270.1"/>
    </source>
</evidence>
<evidence type="ECO:0000256" key="1">
    <source>
        <dbReference type="SAM" id="SignalP"/>
    </source>
</evidence>
<dbReference type="EMBL" id="CP069023">
    <property type="protein sequence ID" value="QRC90270.1"/>
    <property type="molecule type" value="Genomic_DNA"/>
</dbReference>
<feature type="signal peptide" evidence="1">
    <location>
        <begin position="1"/>
        <end position="17"/>
    </location>
</feature>
<sequence length="107" mass="11782">MKFTISLATLLCSSVLAAPTPSEVTDKVSQCIHLAGYSFDRVSSVRPNEGSFCYFYVSEHRNSDEDLEFFHVGYPGVADLSKKPVNGPAGSTHDFDNKLQSLLYVDD</sequence>
<evidence type="ECO:0000313" key="3">
    <source>
        <dbReference type="Proteomes" id="UP000663193"/>
    </source>
</evidence>
<dbReference type="RefSeq" id="XP_001799966.1">
    <property type="nucleotide sequence ID" value="XM_001799914.1"/>
</dbReference>
<dbReference type="OrthoDB" id="2910287at2759"/>
<feature type="chain" id="PRO_5034883982" evidence="1">
    <location>
        <begin position="18"/>
        <end position="107"/>
    </location>
</feature>